<dbReference type="PROSITE" id="PS00141">
    <property type="entry name" value="ASP_PROTEASE"/>
    <property type="match status" value="1"/>
</dbReference>
<evidence type="ECO:0000256" key="10">
    <source>
        <dbReference type="PIRSR" id="PIRSR601461-1"/>
    </source>
</evidence>
<feature type="signal peptide" evidence="13">
    <location>
        <begin position="1"/>
        <end position="15"/>
    </location>
</feature>
<dbReference type="Pfam" id="PF00026">
    <property type="entry name" value="Asp"/>
    <property type="match status" value="1"/>
</dbReference>
<dbReference type="AlphaFoldDB" id="A0A8S1HJG5"/>
<keyword evidence="4 12" id="KW-0645">Protease</keyword>
<feature type="active site" evidence="10">
    <location>
        <position position="277"/>
    </location>
</feature>
<dbReference type="Gene3D" id="2.40.70.10">
    <property type="entry name" value="Acid Proteases"/>
    <property type="match status" value="2"/>
</dbReference>
<dbReference type="SUPFAM" id="SSF50630">
    <property type="entry name" value="Acid proteases"/>
    <property type="match status" value="1"/>
</dbReference>
<dbReference type="InterPro" id="IPR021109">
    <property type="entry name" value="Peptidase_aspartic_dom_sf"/>
</dbReference>
<dbReference type="PANTHER" id="PTHR47966:SF16">
    <property type="entry name" value="ASPARTIC PROTEASE 6"/>
    <property type="match status" value="1"/>
</dbReference>
<evidence type="ECO:0000256" key="11">
    <source>
        <dbReference type="PIRSR" id="PIRSR601461-2"/>
    </source>
</evidence>
<dbReference type="OrthoDB" id="5790032at2759"/>
<dbReference type="InterPro" id="IPR001969">
    <property type="entry name" value="Aspartic_peptidase_AS"/>
</dbReference>
<sequence length="389" mass="42197">MRVIVIFALVGLALAAVHEHKLSWRPSKKIEMIRRGEYAAYLEYKNKLRAAHPELASLSENVNDFGDFEYLGNITLGTPDQNFIVVLDTGSANLWVPATNCNGKPCKNKHKFDSTKSSTFKKNGRDWSIQYGSGDAGGILGEDLLKFGQTGQQQLAVPKTTFGLATHISSDFTQDATDGILGLAFTSLAVDGVVPPLINAINQGLLDQPLFTVWLEHRGSLNNVGGGVFTYGAVDTTNCGPLIAYQKLSSATYFQFKASHFTLGSYQNTKSYEVISDTGTSFLGGPENVISGLAKAAGAKWHASEEVYYIPCNANPGPLNITIGSNLYSIQPVNYIVDTGNNQCLFGAFPFDFGGFGPSWILGDPFIRQYCNIYDLGNKQIGFAPSLQK</sequence>
<dbReference type="FunFam" id="2.40.70.10:FF:000052">
    <property type="entry name" value="ASpartyl Protease"/>
    <property type="match status" value="1"/>
</dbReference>
<keyword evidence="5 13" id="KW-0732">Signal</keyword>
<keyword evidence="7 12" id="KW-0378">Hydrolase</keyword>
<dbReference type="GO" id="GO:0005576">
    <property type="term" value="C:extracellular region"/>
    <property type="evidence" value="ECO:0007669"/>
    <property type="project" value="UniProtKB-SubCell"/>
</dbReference>
<keyword evidence="9" id="KW-0325">Glycoprotein</keyword>
<organism evidence="15 16">
    <name type="scientific">Caenorhabditis auriculariae</name>
    <dbReference type="NCBI Taxonomy" id="2777116"/>
    <lineage>
        <taxon>Eukaryota</taxon>
        <taxon>Metazoa</taxon>
        <taxon>Ecdysozoa</taxon>
        <taxon>Nematoda</taxon>
        <taxon>Chromadorea</taxon>
        <taxon>Rhabditida</taxon>
        <taxon>Rhabditina</taxon>
        <taxon>Rhabditomorpha</taxon>
        <taxon>Rhabditoidea</taxon>
        <taxon>Rhabditidae</taxon>
        <taxon>Peloderinae</taxon>
        <taxon>Caenorhabditis</taxon>
    </lineage>
</organism>
<dbReference type="InterPro" id="IPR001461">
    <property type="entry name" value="Aspartic_peptidase_A1"/>
</dbReference>
<dbReference type="GO" id="GO:0005764">
    <property type="term" value="C:lysosome"/>
    <property type="evidence" value="ECO:0007669"/>
    <property type="project" value="TreeGrafter"/>
</dbReference>
<protein>
    <recommendedName>
        <fullName evidence="14">Peptidase A1 domain-containing protein</fullName>
    </recommendedName>
</protein>
<proteinExistence type="inferred from homology"/>
<dbReference type="GO" id="GO:0004190">
    <property type="term" value="F:aspartic-type endopeptidase activity"/>
    <property type="evidence" value="ECO:0007669"/>
    <property type="project" value="UniProtKB-KW"/>
</dbReference>
<comment type="caution">
    <text evidence="15">The sequence shown here is derived from an EMBL/GenBank/DDBJ whole genome shotgun (WGS) entry which is preliminary data.</text>
</comment>
<dbReference type="Proteomes" id="UP000835052">
    <property type="component" value="Unassembled WGS sequence"/>
</dbReference>
<keyword evidence="6 12" id="KW-0064">Aspartyl protease</keyword>
<evidence type="ECO:0000256" key="4">
    <source>
        <dbReference type="ARBA" id="ARBA00022670"/>
    </source>
</evidence>
<comment type="subcellular location">
    <subcellularLocation>
        <location evidence="1">Secreted</location>
    </subcellularLocation>
</comment>
<dbReference type="PROSITE" id="PS51767">
    <property type="entry name" value="PEPTIDASE_A1"/>
    <property type="match status" value="1"/>
</dbReference>
<evidence type="ECO:0000256" key="7">
    <source>
        <dbReference type="ARBA" id="ARBA00022801"/>
    </source>
</evidence>
<keyword evidence="16" id="KW-1185">Reference proteome</keyword>
<feature type="domain" description="Peptidase A1" evidence="14">
    <location>
        <begin position="70"/>
        <end position="384"/>
    </location>
</feature>
<evidence type="ECO:0000313" key="16">
    <source>
        <dbReference type="Proteomes" id="UP000835052"/>
    </source>
</evidence>
<dbReference type="EMBL" id="CAJGYM010000035">
    <property type="protein sequence ID" value="CAD6193370.1"/>
    <property type="molecule type" value="Genomic_DNA"/>
</dbReference>
<evidence type="ECO:0000256" key="12">
    <source>
        <dbReference type="RuleBase" id="RU000454"/>
    </source>
</evidence>
<dbReference type="InterPro" id="IPR033121">
    <property type="entry name" value="PEPTIDASE_A1"/>
</dbReference>
<evidence type="ECO:0000259" key="14">
    <source>
        <dbReference type="PROSITE" id="PS51767"/>
    </source>
</evidence>
<evidence type="ECO:0000256" key="8">
    <source>
        <dbReference type="ARBA" id="ARBA00023157"/>
    </source>
</evidence>
<evidence type="ECO:0000256" key="1">
    <source>
        <dbReference type="ARBA" id="ARBA00004613"/>
    </source>
</evidence>
<dbReference type="CDD" id="cd05471">
    <property type="entry name" value="pepsin_like"/>
    <property type="match status" value="1"/>
</dbReference>
<evidence type="ECO:0000256" key="6">
    <source>
        <dbReference type="ARBA" id="ARBA00022750"/>
    </source>
</evidence>
<dbReference type="PANTHER" id="PTHR47966">
    <property type="entry name" value="BETA-SITE APP-CLEAVING ENZYME, ISOFORM A-RELATED"/>
    <property type="match status" value="1"/>
</dbReference>
<reference evidence="15" key="1">
    <citation type="submission" date="2020-10" db="EMBL/GenBank/DDBJ databases">
        <authorList>
            <person name="Kikuchi T."/>
        </authorList>
    </citation>
    <scope>NUCLEOTIDE SEQUENCE</scope>
    <source>
        <strain evidence="15">NKZ352</strain>
    </source>
</reference>
<gene>
    <name evidence="15" type="ORF">CAUJ_LOCUS9289</name>
</gene>
<evidence type="ECO:0000256" key="9">
    <source>
        <dbReference type="ARBA" id="ARBA00023180"/>
    </source>
</evidence>
<dbReference type="PRINTS" id="PR00792">
    <property type="entry name" value="PEPSIN"/>
</dbReference>
<feature type="chain" id="PRO_5035863615" description="Peptidase A1 domain-containing protein" evidence="13">
    <location>
        <begin position="16"/>
        <end position="389"/>
    </location>
</feature>
<feature type="disulfide bond" evidence="11">
    <location>
        <begin position="101"/>
        <end position="106"/>
    </location>
</feature>
<evidence type="ECO:0000313" key="15">
    <source>
        <dbReference type="EMBL" id="CAD6193370.1"/>
    </source>
</evidence>
<evidence type="ECO:0000256" key="3">
    <source>
        <dbReference type="ARBA" id="ARBA00022525"/>
    </source>
</evidence>
<evidence type="ECO:0000256" key="13">
    <source>
        <dbReference type="SAM" id="SignalP"/>
    </source>
</evidence>
<keyword evidence="8 11" id="KW-1015">Disulfide bond</keyword>
<evidence type="ECO:0000256" key="2">
    <source>
        <dbReference type="ARBA" id="ARBA00007447"/>
    </source>
</evidence>
<comment type="similarity">
    <text evidence="2 12">Belongs to the peptidase A1 family.</text>
</comment>
<dbReference type="GO" id="GO:0006508">
    <property type="term" value="P:proteolysis"/>
    <property type="evidence" value="ECO:0007669"/>
    <property type="project" value="UniProtKB-KW"/>
</dbReference>
<name>A0A8S1HJG5_9PELO</name>
<dbReference type="InterPro" id="IPR034164">
    <property type="entry name" value="Pepsin-like_dom"/>
</dbReference>
<accession>A0A8S1HJG5</accession>
<keyword evidence="3" id="KW-0964">Secreted</keyword>
<dbReference type="FunFam" id="2.40.70.10:FF:000062">
    <property type="entry name" value="ASpartyl Protease"/>
    <property type="match status" value="1"/>
</dbReference>
<evidence type="ECO:0000256" key="5">
    <source>
        <dbReference type="ARBA" id="ARBA00022729"/>
    </source>
</evidence>
<feature type="active site" evidence="10">
    <location>
        <position position="88"/>
    </location>
</feature>